<evidence type="ECO:0000256" key="1">
    <source>
        <dbReference type="SAM" id="MobiDB-lite"/>
    </source>
</evidence>
<dbReference type="RefSeq" id="WP_033048896.1">
    <property type="nucleotide sequence ID" value="NZ_CP120365.1"/>
</dbReference>
<evidence type="ECO:0000313" key="3">
    <source>
        <dbReference type="EMBL" id="WHS92981.1"/>
    </source>
</evidence>
<dbReference type="EMBL" id="CP120365">
    <property type="protein sequence ID" value="WHS92981.1"/>
    <property type="molecule type" value="Genomic_DNA"/>
</dbReference>
<keyword evidence="2" id="KW-0812">Transmembrane</keyword>
<gene>
    <name evidence="3" type="ORF">PZL22_004077</name>
</gene>
<feature type="compositionally biased region" description="Basic and acidic residues" evidence="1">
    <location>
        <begin position="1"/>
        <end position="11"/>
    </location>
</feature>
<feature type="transmembrane region" description="Helical" evidence="2">
    <location>
        <begin position="33"/>
        <end position="53"/>
    </location>
</feature>
<protein>
    <submittedName>
        <fullName evidence="3">Uncharacterized protein</fullName>
    </submittedName>
</protein>
<feature type="region of interest" description="Disordered" evidence="1">
    <location>
        <begin position="1"/>
        <end position="23"/>
    </location>
</feature>
<name>A0ABY8T523_9HYPH</name>
<accession>A0ABY8T523</accession>
<keyword evidence="2" id="KW-0472">Membrane</keyword>
<keyword evidence="4" id="KW-1185">Reference proteome</keyword>
<dbReference type="Proteomes" id="UP001233264">
    <property type="component" value="Chromosome"/>
</dbReference>
<sequence length="223" mass="23251">MTETDANDRLRRPQTGGASFPQTPAGEHLWRRMFFGALGTLVLGFAAVALLYFQGVIGLAQSADGSVRAAETPAKVPSNVFADHIRQAGMKRCTTAFPLLGEMLVTGSQYAVRSHWNAEKADEHMIQAIVGLSYKTPGYEGPAGGFVFAAPLPNGGCEGAMLRVAPFPRACKDVLPLLPPGSTAADTLSGVQTYNLGKGQGQGMLIPAGSASCIAISTTAIAQ</sequence>
<keyword evidence="2" id="KW-1133">Transmembrane helix</keyword>
<evidence type="ECO:0000313" key="4">
    <source>
        <dbReference type="Proteomes" id="UP001233264"/>
    </source>
</evidence>
<organism evidence="3 4">
    <name type="scientific">Sinorhizobium kummerowiae</name>
    <dbReference type="NCBI Taxonomy" id="158892"/>
    <lineage>
        <taxon>Bacteria</taxon>
        <taxon>Pseudomonadati</taxon>
        <taxon>Pseudomonadota</taxon>
        <taxon>Alphaproteobacteria</taxon>
        <taxon>Hyphomicrobiales</taxon>
        <taxon>Rhizobiaceae</taxon>
        <taxon>Sinorhizobium/Ensifer group</taxon>
        <taxon>Sinorhizobium</taxon>
    </lineage>
</organism>
<reference evidence="3 4" key="1">
    <citation type="submission" date="2023-03" db="EMBL/GenBank/DDBJ databases">
        <authorList>
            <person name="Menendez E."/>
            <person name="Kaur S."/>
            <person name="Flores-Felix J.D."/>
            <person name="diCenzo G.C."/>
            <person name="Peix A."/>
            <person name="Velazquez E."/>
        </authorList>
    </citation>
    <scope>NUCLEOTIDE SEQUENCE [LARGE SCALE GENOMIC DNA]</scope>
    <source>
        <strain evidence="3 4">CCBAU 71714</strain>
    </source>
</reference>
<proteinExistence type="predicted"/>
<evidence type="ECO:0000256" key="2">
    <source>
        <dbReference type="SAM" id="Phobius"/>
    </source>
</evidence>